<accession>A0A8X6M166</accession>
<reference evidence="1" key="1">
    <citation type="submission" date="2020-07" db="EMBL/GenBank/DDBJ databases">
        <title>Multicomponent nature underlies the extraordinary mechanical properties of spider dragline silk.</title>
        <authorList>
            <person name="Kono N."/>
            <person name="Nakamura H."/>
            <person name="Mori M."/>
            <person name="Yoshida Y."/>
            <person name="Ohtoshi R."/>
            <person name="Malay A.D."/>
            <person name="Moran D.A.P."/>
            <person name="Tomita M."/>
            <person name="Numata K."/>
            <person name="Arakawa K."/>
        </authorList>
    </citation>
    <scope>NUCLEOTIDE SEQUENCE</scope>
</reference>
<dbReference type="Proteomes" id="UP000887116">
    <property type="component" value="Unassembled WGS sequence"/>
</dbReference>
<sequence>MLELKLLAEVLALFAPLPRDFDFTFNNTGLILPEHVVKVIIKWVRSTDLQERERKATDTFCLGYSDCENRVVWQRTLLSTLTPPYLGDYLISQLCKGSPLYPAEVFAHKHEQNTYLAFGNSRLDRLATC</sequence>
<evidence type="ECO:0000313" key="1">
    <source>
        <dbReference type="EMBL" id="GFR27534.1"/>
    </source>
</evidence>
<evidence type="ECO:0000313" key="2">
    <source>
        <dbReference type="Proteomes" id="UP000887116"/>
    </source>
</evidence>
<keyword evidence="2" id="KW-1185">Reference proteome</keyword>
<organism evidence="1 2">
    <name type="scientific">Trichonephila clavata</name>
    <name type="common">Joro spider</name>
    <name type="synonym">Nephila clavata</name>
    <dbReference type="NCBI Taxonomy" id="2740835"/>
    <lineage>
        <taxon>Eukaryota</taxon>
        <taxon>Metazoa</taxon>
        <taxon>Ecdysozoa</taxon>
        <taxon>Arthropoda</taxon>
        <taxon>Chelicerata</taxon>
        <taxon>Arachnida</taxon>
        <taxon>Araneae</taxon>
        <taxon>Araneomorphae</taxon>
        <taxon>Entelegynae</taxon>
        <taxon>Araneoidea</taxon>
        <taxon>Nephilidae</taxon>
        <taxon>Trichonephila</taxon>
    </lineage>
</organism>
<comment type="caution">
    <text evidence="1">The sequence shown here is derived from an EMBL/GenBank/DDBJ whole genome shotgun (WGS) entry which is preliminary data.</text>
</comment>
<dbReference type="EMBL" id="BMAO01028809">
    <property type="protein sequence ID" value="GFR27534.1"/>
    <property type="molecule type" value="Genomic_DNA"/>
</dbReference>
<proteinExistence type="predicted"/>
<gene>
    <name evidence="1" type="ORF">TNCT_226031</name>
</gene>
<name>A0A8X6M166_TRICU</name>
<protein>
    <submittedName>
        <fullName evidence="1">Uncharacterized protein</fullName>
    </submittedName>
</protein>
<dbReference type="AlphaFoldDB" id="A0A8X6M166"/>